<evidence type="ECO:0000256" key="3">
    <source>
        <dbReference type="ARBA" id="ARBA00023315"/>
    </source>
</evidence>
<protein>
    <submittedName>
        <fullName evidence="5">Unannotated protein</fullName>
    </submittedName>
</protein>
<dbReference type="Pfam" id="PF00583">
    <property type="entry name" value="Acetyltransf_1"/>
    <property type="match status" value="2"/>
</dbReference>
<dbReference type="PIRSF" id="PIRSF021524">
    <property type="entry name" value="MSH_acetyltransferase"/>
    <property type="match status" value="1"/>
</dbReference>
<sequence length="314" mass="34690">MSVEPAAVIEQRTSLDPTTIADIIGFVEQVTDADGVNPLDEHVTLHIREGGDAHSVHLVARSGTSLVGYAHLDITDEVDGPIAQFAVHPDYRRHGIGRLIVTDLIDRSPGGRLRLWTHGENSAATHLATSLGFQRSRVLWQMRRSLLAALPRVTLPPSVRIRGFRPGRDDDAWLEVNARAFAGHPDQGRWTADDLRLRMRESWFDPEGFLLAVTGEGAVERVVGFHWTKVHGVSAPEGDSHGHTPLGEVYIVGIDPDWQRLGLGRTLTIAGLAHLRSRGLTQALLYVDAHNTNAIKVYESLGFVRWDTDVLYAR</sequence>
<feature type="domain" description="N-acetyltransferase" evidence="4">
    <location>
        <begin position="159"/>
        <end position="314"/>
    </location>
</feature>
<keyword evidence="1" id="KW-0808">Transferase</keyword>
<dbReference type="CDD" id="cd04301">
    <property type="entry name" value="NAT_SF"/>
    <property type="match status" value="2"/>
</dbReference>
<dbReference type="GO" id="GO:0016747">
    <property type="term" value="F:acyltransferase activity, transferring groups other than amino-acyl groups"/>
    <property type="evidence" value="ECO:0007669"/>
    <property type="project" value="InterPro"/>
</dbReference>
<keyword evidence="3" id="KW-0012">Acyltransferase</keyword>
<dbReference type="InterPro" id="IPR050832">
    <property type="entry name" value="Bact_Acetyltransf"/>
</dbReference>
<dbReference type="Gene3D" id="3.40.630.30">
    <property type="match status" value="1"/>
</dbReference>
<evidence type="ECO:0000256" key="2">
    <source>
        <dbReference type="ARBA" id="ARBA00022737"/>
    </source>
</evidence>
<gene>
    <name evidence="5" type="ORF">UFOPK3992_00288</name>
</gene>
<dbReference type="NCBIfam" id="TIGR03448">
    <property type="entry name" value="mycothiol_MshD"/>
    <property type="match status" value="1"/>
</dbReference>
<proteinExistence type="inferred from homology"/>
<evidence type="ECO:0000259" key="4">
    <source>
        <dbReference type="PROSITE" id="PS51186"/>
    </source>
</evidence>
<dbReference type="PANTHER" id="PTHR43877">
    <property type="entry name" value="AMINOALKYLPHOSPHONATE N-ACETYLTRANSFERASE-RELATED-RELATED"/>
    <property type="match status" value="1"/>
</dbReference>
<feature type="domain" description="N-acetyltransferase" evidence="4">
    <location>
        <begin position="13"/>
        <end position="156"/>
    </location>
</feature>
<dbReference type="PROSITE" id="PS51186">
    <property type="entry name" value="GNAT"/>
    <property type="match status" value="2"/>
</dbReference>
<dbReference type="InterPro" id="IPR016181">
    <property type="entry name" value="Acyl_CoA_acyltransferase"/>
</dbReference>
<keyword evidence="2" id="KW-0677">Repeat</keyword>
<dbReference type="EMBL" id="CAFBOZ010000026">
    <property type="protein sequence ID" value="CAB4994891.1"/>
    <property type="molecule type" value="Genomic_DNA"/>
</dbReference>
<name>A0A6J7NP02_9ZZZZ</name>
<dbReference type="InterPro" id="IPR000182">
    <property type="entry name" value="GNAT_dom"/>
</dbReference>
<organism evidence="5">
    <name type="scientific">freshwater metagenome</name>
    <dbReference type="NCBI Taxonomy" id="449393"/>
    <lineage>
        <taxon>unclassified sequences</taxon>
        <taxon>metagenomes</taxon>
        <taxon>ecological metagenomes</taxon>
    </lineage>
</organism>
<dbReference type="AlphaFoldDB" id="A0A6J7NP02"/>
<accession>A0A6J7NP02</accession>
<reference evidence="5" key="1">
    <citation type="submission" date="2020-05" db="EMBL/GenBank/DDBJ databases">
        <authorList>
            <person name="Chiriac C."/>
            <person name="Salcher M."/>
            <person name="Ghai R."/>
            <person name="Kavagutti S V."/>
        </authorList>
    </citation>
    <scope>NUCLEOTIDE SEQUENCE</scope>
</reference>
<dbReference type="InterPro" id="IPR017813">
    <property type="entry name" value="Mycothiol_AcTrfase"/>
</dbReference>
<dbReference type="SUPFAM" id="SSF55729">
    <property type="entry name" value="Acyl-CoA N-acyltransferases (Nat)"/>
    <property type="match status" value="1"/>
</dbReference>
<evidence type="ECO:0000256" key="1">
    <source>
        <dbReference type="ARBA" id="ARBA00022679"/>
    </source>
</evidence>
<dbReference type="HAMAP" id="MF_01698">
    <property type="entry name" value="MshD"/>
    <property type="match status" value="1"/>
</dbReference>
<evidence type="ECO:0000313" key="5">
    <source>
        <dbReference type="EMBL" id="CAB4994891.1"/>
    </source>
</evidence>